<name>A0A8J4HDC2_9PROT</name>
<gene>
    <name evidence="5" type="ORF">ENY07_12760</name>
</gene>
<sequence length="401" mass="42482">MTLSPITRRGLGALATAPLFVRPARAQGEKPLRIGVLTDETGPYADSGGPGSIVAARMAAADFGASVLGRKIEIVHADHQNKPDIAAAIAGRWYDQDGVEAIIDLPVTAIALAVQQVAKTRQKTVMITAAATSDITAKYCNPYSTHWADDTHALTAGTAHAVLAKGGRSWFFITVDHAFGLAMQRDASAVIEAGGGKVLGAARHPIGATDYAPFLLQAQSSGAQAIGLASVGGDLINLVKQAAEFGLLAANGPIIVGFLTYITDINALGLAITQGLTFSSGFYWDQSDPARRFAARFFQARGAMPTKNQAAIYTATRHYLRACQQAGSSDAMAANRAMRAMPLDFFGHPARVRGDGRVLYDLTLYRVKAPDQSHAPWDYYETLAVIPGDQAFLPENPACMP</sequence>
<dbReference type="PANTHER" id="PTHR30483">
    <property type="entry name" value="LEUCINE-SPECIFIC-BINDING PROTEIN"/>
    <property type="match status" value="1"/>
</dbReference>
<dbReference type="InterPro" id="IPR051010">
    <property type="entry name" value="BCAA_transport"/>
</dbReference>
<dbReference type="SUPFAM" id="SSF53822">
    <property type="entry name" value="Periplasmic binding protein-like I"/>
    <property type="match status" value="1"/>
</dbReference>
<evidence type="ECO:0000256" key="3">
    <source>
        <dbReference type="ARBA" id="ARBA00022970"/>
    </source>
</evidence>
<comment type="caution">
    <text evidence="5">The sequence shown here is derived from an EMBL/GenBank/DDBJ whole genome shotgun (WGS) entry which is preliminary data.</text>
</comment>
<keyword evidence="2" id="KW-0732">Signal</keyword>
<dbReference type="InterPro" id="IPR028082">
    <property type="entry name" value="Peripla_BP_I"/>
</dbReference>
<proteinExistence type="inferred from homology"/>
<protein>
    <submittedName>
        <fullName evidence="5">ABC transporter substrate-binding protein</fullName>
    </submittedName>
</protein>
<dbReference type="EMBL" id="DTQM01000240">
    <property type="protein sequence ID" value="HGC44073.1"/>
    <property type="molecule type" value="Genomic_DNA"/>
</dbReference>
<evidence type="ECO:0000256" key="2">
    <source>
        <dbReference type="ARBA" id="ARBA00022729"/>
    </source>
</evidence>
<dbReference type="CDD" id="cd06327">
    <property type="entry name" value="PBP1_SBP-like"/>
    <property type="match status" value="1"/>
</dbReference>
<reference evidence="5" key="1">
    <citation type="journal article" date="2020" name="mSystems">
        <title>Genome- and Community-Level Interaction Insights into Carbon Utilization and Element Cycling Functions of Hydrothermarchaeota in Hydrothermal Sediment.</title>
        <authorList>
            <person name="Zhou Z."/>
            <person name="Liu Y."/>
            <person name="Xu W."/>
            <person name="Pan J."/>
            <person name="Luo Z.H."/>
            <person name="Li M."/>
        </authorList>
    </citation>
    <scope>NUCLEOTIDE SEQUENCE</scope>
    <source>
        <strain evidence="5">SpSt-997</strain>
    </source>
</reference>
<organism evidence="5">
    <name type="scientific">Acidicaldus sp</name>
    <dbReference type="NCBI Taxonomy" id="1872105"/>
    <lineage>
        <taxon>Bacteria</taxon>
        <taxon>Pseudomonadati</taxon>
        <taxon>Pseudomonadota</taxon>
        <taxon>Alphaproteobacteria</taxon>
        <taxon>Acetobacterales</taxon>
        <taxon>Acetobacteraceae</taxon>
        <taxon>Acidicaldus</taxon>
    </lineage>
</organism>
<dbReference type="GO" id="GO:0006865">
    <property type="term" value="P:amino acid transport"/>
    <property type="evidence" value="ECO:0007669"/>
    <property type="project" value="UniProtKB-KW"/>
</dbReference>
<evidence type="ECO:0000313" key="5">
    <source>
        <dbReference type="EMBL" id="HGC44073.1"/>
    </source>
</evidence>
<dbReference type="InterPro" id="IPR028081">
    <property type="entry name" value="Leu-bd"/>
</dbReference>
<feature type="domain" description="Leucine-binding protein" evidence="4">
    <location>
        <begin position="31"/>
        <end position="368"/>
    </location>
</feature>
<evidence type="ECO:0000256" key="1">
    <source>
        <dbReference type="ARBA" id="ARBA00010062"/>
    </source>
</evidence>
<dbReference type="Pfam" id="PF13458">
    <property type="entry name" value="Peripla_BP_6"/>
    <property type="match status" value="1"/>
</dbReference>
<keyword evidence="3" id="KW-0029">Amino-acid transport</keyword>
<dbReference type="AlphaFoldDB" id="A0A8J4HDC2"/>
<accession>A0A8J4HDC2</accession>
<evidence type="ECO:0000259" key="4">
    <source>
        <dbReference type="Pfam" id="PF13458"/>
    </source>
</evidence>
<dbReference type="Gene3D" id="3.40.50.2300">
    <property type="match status" value="2"/>
</dbReference>
<keyword evidence="3" id="KW-0813">Transport</keyword>
<dbReference type="PANTHER" id="PTHR30483:SF6">
    <property type="entry name" value="PERIPLASMIC BINDING PROTEIN OF ABC TRANSPORTER FOR NATURAL AMINO ACIDS"/>
    <property type="match status" value="1"/>
</dbReference>
<comment type="similarity">
    <text evidence="1">Belongs to the leucine-binding protein family.</text>
</comment>